<gene>
    <name evidence="1" type="ORF">LI82_09720</name>
</gene>
<evidence type="ECO:0000313" key="2">
    <source>
        <dbReference type="Proteomes" id="UP000029859"/>
    </source>
</evidence>
<dbReference type="EMBL" id="JRHO01000014">
    <property type="protein sequence ID" value="KGK98015.1"/>
    <property type="molecule type" value="Genomic_DNA"/>
</dbReference>
<organism evidence="1 2">
    <name type="scientific">Methanococcoides methylutens</name>
    <dbReference type="NCBI Taxonomy" id="2226"/>
    <lineage>
        <taxon>Archaea</taxon>
        <taxon>Methanobacteriati</taxon>
        <taxon>Methanobacteriota</taxon>
        <taxon>Stenosarchaea group</taxon>
        <taxon>Methanomicrobia</taxon>
        <taxon>Methanosarcinales</taxon>
        <taxon>Methanosarcinaceae</taxon>
        <taxon>Methanococcoides</taxon>
    </lineage>
</organism>
<dbReference type="InterPro" id="IPR054383">
    <property type="entry name" value="PspAB-like"/>
</dbReference>
<dbReference type="OrthoDB" id="284254at2157"/>
<name>A0A099SYM2_METMT</name>
<reference evidence="1 2" key="1">
    <citation type="submission" date="2014-09" db="EMBL/GenBank/DDBJ databases">
        <title>Draft genome sequence of an obligately methylotrophic methanogen, Methanococcoides methylutens, isolated from marine sediment.</title>
        <authorList>
            <person name="Guan Y."/>
            <person name="Ngugi D.K."/>
            <person name="Blom J."/>
            <person name="Ali S."/>
            <person name="Ferry J.G."/>
            <person name="Stingl U."/>
        </authorList>
    </citation>
    <scope>NUCLEOTIDE SEQUENCE [LARGE SCALE GENOMIC DNA]</scope>
    <source>
        <strain evidence="1 2">DSM 2657</strain>
    </source>
</reference>
<evidence type="ECO:0000313" key="1">
    <source>
        <dbReference type="EMBL" id="KGK98015.1"/>
    </source>
</evidence>
<proteinExistence type="predicted"/>
<keyword evidence="2" id="KW-1185">Reference proteome</keyword>
<dbReference type="Proteomes" id="UP000029859">
    <property type="component" value="Unassembled WGS sequence"/>
</dbReference>
<protein>
    <submittedName>
        <fullName evidence="1">Uncharacterized protein</fullName>
    </submittedName>
</protein>
<dbReference type="RefSeq" id="WP_048195221.1">
    <property type="nucleotide sequence ID" value="NZ_CAAGSM010000001.1"/>
</dbReference>
<comment type="caution">
    <text evidence="1">The sequence shown here is derived from an EMBL/GenBank/DDBJ whole genome shotgun (WGS) entry which is preliminary data.</text>
</comment>
<accession>A0A099SYM2</accession>
<dbReference type="AlphaFoldDB" id="A0A099SYM2"/>
<dbReference type="Pfam" id="PF22742">
    <property type="entry name" value="PspAB"/>
    <property type="match status" value="1"/>
</dbReference>
<sequence>MGLKGMFDSLLGRSKLPPSNTERLFAISTAVVTMEVSLNLHPSGQAGICFKSMSLSQYENTRKEIEELLSYSTQETGTNFHIEKDKYNFLWVILDDTDFEDLVTNIHMVCQTLIEQGFSEQILCAVYRFESEGPVYWIYNFKQGSYYPFVPRGKQERDNSTELRLKALIENELPVEKNVEKWYPLWGMPF</sequence>